<dbReference type="InterPro" id="IPR022385">
    <property type="entry name" value="Rhs_assc_core"/>
</dbReference>
<dbReference type="InterPro" id="IPR050708">
    <property type="entry name" value="T6SS_VgrG/RHS"/>
</dbReference>
<evidence type="ECO:0000256" key="1">
    <source>
        <dbReference type="SAM" id="MobiDB-lite"/>
    </source>
</evidence>
<dbReference type="RefSeq" id="WP_303686374.1">
    <property type="nucleotide sequence ID" value="NZ_CAJXYO010000076.1"/>
</dbReference>
<evidence type="ECO:0000313" key="2">
    <source>
        <dbReference type="EMBL" id="OUS16741.1"/>
    </source>
</evidence>
<organism evidence="2 3">
    <name type="scientific">Nonlabens dokdonensis</name>
    <dbReference type="NCBI Taxonomy" id="328515"/>
    <lineage>
        <taxon>Bacteria</taxon>
        <taxon>Pseudomonadati</taxon>
        <taxon>Bacteroidota</taxon>
        <taxon>Flavobacteriia</taxon>
        <taxon>Flavobacteriales</taxon>
        <taxon>Flavobacteriaceae</taxon>
        <taxon>Nonlabens</taxon>
    </lineage>
</organism>
<dbReference type="Gene3D" id="2.180.10.10">
    <property type="entry name" value="RHS repeat-associated core"/>
    <property type="match status" value="1"/>
</dbReference>
<dbReference type="EMBL" id="MAAX01000088">
    <property type="protein sequence ID" value="OUS16741.1"/>
    <property type="molecule type" value="Genomic_DNA"/>
</dbReference>
<sequence length="453" mass="50734">MTDAADDASSNTFNGGFKDRFTGNNYIYGDANGNMTRDNNKDIQSITYNHLNLPTQVLFDHGGSILYTYDATGVKLKKEIFLTIPLVNAVADLSTSYAGNYIYEKDNSGEKLSFFSHAEGYVEKNGSNFDYVYQYKDHLGNVRLSYQDINNNGAVDSSEIKEENNYYPFGLKHNGYNNLITGRDHKYGYGNKEEQDELGLEWIDITARNYDPALGRWMNIDPLAEQMRRHSTYNYAFDNPIYYMDPDGMAPCPPGEECDPPLTERIEDKAQRTLIMIDISLQFVIDKIENHVGEGIRIWGDNDSNEGSTQSEGDSKGSLEAKDIPSVPGTSRSKFGPTRKGPDAAKLLNQEKNFALIFKEGADYGTTIMEQTSETTKSIIDVSTAADKLVEDYRDDNTEYNLTPYGNNGQPQGGAKAYGKVKARALKRELLRSNWAESESIKIDSITITPAEK</sequence>
<feature type="region of interest" description="Disordered" evidence="1">
    <location>
        <begin position="297"/>
        <end position="343"/>
    </location>
</feature>
<gene>
    <name evidence="2" type="ORF">A9Q93_05385</name>
</gene>
<feature type="compositionally biased region" description="Basic and acidic residues" evidence="1">
    <location>
        <begin position="313"/>
        <end position="323"/>
    </location>
</feature>
<dbReference type="PANTHER" id="PTHR32305:SF15">
    <property type="entry name" value="PROTEIN RHSA-RELATED"/>
    <property type="match status" value="1"/>
</dbReference>
<dbReference type="NCBIfam" id="TIGR03696">
    <property type="entry name" value="Rhs_assc_core"/>
    <property type="match status" value="1"/>
</dbReference>
<evidence type="ECO:0000313" key="3">
    <source>
        <dbReference type="Proteomes" id="UP000196102"/>
    </source>
</evidence>
<comment type="caution">
    <text evidence="2">The sequence shown here is derived from an EMBL/GenBank/DDBJ whole genome shotgun (WGS) entry which is preliminary data.</text>
</comment>
<dbReference type="PANTHER" id="PTHR32305">
    <property type="match status" value="1"/>
</dbReference>
<reference evidence="3" key="1">
    <citation type="journal article" date="2017" name="Proc. Natl. Acad. Sci. U.S.A.">
        <title>Simulation of Deepwater Horizon oil plume reveals substrate specialization within a complex community of hydrocarbon-degraders.</title>
        <authorList>
            <person name="Hu P."/>
            <person name="Dubinsky E.A."/>
            <person name="Probst A.J."/>
            <person name="Wang J."/>
            <person name="Sieber C.M.K."/>
            <person name="Tom L.M."/>
            <person name="Gardinali P."/>
            <person name="Banfield J.F."/>
            <person name="Atlas R.M."/>
            <person name="Andersen G.L."/>
        </authorList>
    </citation>
    <scope>NUCLEOTIDE SEQUENCE [LARGE SCALE GENOMIC DNA]</scope>
</reference>
<dbReference type="Proteomes" id="UP000196102">
    <property type="component" value="Unassembled WGS sequence"/>
</dbReference>
<dbReference type="AlphaFoldDB" id="A0A1Z8B2E3"/>
<accession>A0A1Z8B2E3</accession>
<name>A0A1Z8B2E3_9FLAO</name>
<proteinExistence type="predicted"/>
<evidence type="ECO:0008006" key="4">
    <source>
        <dbReference type="Google" id="ProtNLM"/>
    </source>
</evidence>
<protein>
    <recommendedName>
        <fullName evidence="4">RHS repeat-associated core domain-containing protein</fullName>
    </recommendedName>
</protein>